<sequence>MSPVLMHDIFSDPASPRDEISRRIESFLALKDLDHGLLEKVLGDFKVTHHCHDHGKDARPVLGDAQKRPKGVIVHFFLPWIDRLVYLNSCCLKIAYRTQIRMDFRDKFSFFLCTFCKFRQSLVSSEKVGSVPTGQFCGLDHTPIQMAGGNRPYAVTDYYNSEKIKMIRIVGLGACLLGTILLVARPAEADNSPPEQQAKATISGELQQWHKVTLTLDGPQASEDGTPNPFLDYRMQVTFRHPATGLTYVVPGYFAADGDAANTSATSGDKWRAHLSPDHSGQWTYAVSFRKGTGVAISDAPEAGTSVSGIDNLKGTFRISKTDKSGRDFRSKGRLNYVGKHHLQFAGTNEFFLKAGADAPENFLAYKDFDGDFKTDGKKDNLVKDWAPHVQDWHPGDPTWQSGKGKGIIGAVNYLASQGLNSFSFLTLNIEGDDRNVFPYTTYDERGRIDCSRMDQWETVFAHGTNLGMYLHFKTLEAENVNLLDDGHMGPQRKLYYRELIARFAHHLALNWNLGEEVGLGHDVSTQKKKDWAEYFWTHDPYQHHIVIHNGNNHFDLLGPGSTLTGFSLQTNQADFRNVHNATRNYIRRSVEAGKPWVVACDEPGDAQHSLIPDDEDPTRDNARKNALWGNIMAGGAGVEWYFGYKHAHSDLTCQDYRVRQTMWKQCRTALSFFADHQIPFWNMTGADEKLDSKDAYCLCESGKLYLVYLKHAEPITLDLSDAKGVFEVLWFNPRTGGALQGGSTAAVNAGGKVVLGIPPSEPGQDWLAVVRPGDPKKDYPPGVSAGADITVMLPRSSDTVTVDLKGDVSDDGKPGAMLTTEWTKISGPGKATFADATIQDTKVTLKGAGMYVLNLAASDGKHSAKATVNINVEPFQSKVTRSLNAIDDAYIEGANVLSDTYLKVEGKRRIALIKFDLQGLPPNILDAQLRLTGSGDAGGGTLRVSRGSHSDWTGVTMKKESAPKQAELLGKQSVSVGSGDSVKISVLPMIKGDGIYTVIVTLDEGGDDIWFGATGTGAGPELLITYEDPDGLYAKFGQVEEGDESPVLTAMTDFKFVVSGDFVPGYKDENQRAMAINAAKYQAKFAAAESKFQDAAGTYDLVLTTLTETDGESSYRLLVAGKKLGEVQNPATGHDYEAVTHRFNGVELKPGDTIRVEFNSASNGKIPEGDGFAFSRGRWRSVAILKPGASIKQKKKAAKKPALAEVVVTPFVYSYDPAKAKKVHMQSDDIVVIEAEDFDAVDRQDHRKWYLTTADINPNVKPDPDPNHAEGSSGGAYLEILPDTRVTHADPLVNGVSFSNVPGQCSVLYYPVIIKKPGRYYVWARICCTGSEDNGLHVGIDGTWPQSGARLQFTGKSGQWQWDSRQRTERVHTGVLGQIWLDIDKPGLHTIMFSMREDGFEFDKFMLTPNPKPMESKTSEMGPPASPSK</sequence>
<feature type="domain" description="Carbohydrate-binding module family 96" evidence="7">
    <location>
        <begin position="883"/>
        <end position="1026"/>
    </location>
</feature>
<organism evidence="8 9">
    <name type="scientific">Novipirellula herctigrandis</name>
    <dbReference type="NCBI Taxonomy" id="2527986"/>
    <lineage>
        <taxon>Bacteria</taxon>
        <taxon>Pseudomonadati</taxon>
        <taxon>Planctomycetota</taxon>
        <taxon>Planctomycetia</taxon>
        <taxon>Pirellulales</taxon>
        <taxon>Pirellulaceae</taxon>
        <taxon>Novipirellula</taxon>
    </lineage>
</organism>
<keyword evidence="3" id="KW-0732">Signal</keyword>
<comment type="caution">
    <text evidence="8">The sequence shown here is derived from an EMBL/GenBank/DDBJ whole genome shotgun (WGS) entry which is preliminary data.</text>
</comment>
<feature type="domain" description="DUF5060" evidence="6">
    <location>
        <begin position="206"/>
        <end position="290"/>
    </location>
</feature>
<protein>
    <recommendedName>
        <fullName evidence="10">DUF5060 domain-containing protein</fullName>
    </recommendedName>
</protein>
<evidence type="ECO:0000259" key="7">
    <source>
        <dbReference type="Pfam" id="PF24517"/>
    </source>
</evidence>
<dbReference type="Pfam" id="PF16586">
    <property type="entry name" value="DUF5060"/>
    <property type="match status" value="1"/>
</dbReference>
<evidence type="ECO:0000256" key="1">
    <source>
        <dbReference type="ARBA" id="ARBA00004613"/>
    </source>
</evidence>
<comment type="subcellular location">
    <subcellularLocation>
        <location evidence="1">Secreted</location>
    </subcellularLocation>
</comment>
<dbReference type="Pfam" id="PF12904">
    <property type="entry name" value="Collagen_bind_2"/>
    <property type="match status" value="1"/>
</dbReference>
<dbReference type="Gene3D" id="3.20.20.80">
    <property type="entry name" value="Glycosidases"/>
    <property type="match status" value="1"/>
</dbReference>
<reference evidence="8 9" key="1">
    <citation type="submission" date="2019-02" db="EMBL/GenBank/DDBJ databases">
        <title>Deep-cultivation of Planctomycetes and their phenomic and genomic characterization uncovers novel biology.</title>
        <authorList>
            <person name="Wiegand S."/>
            <person name="Jogler M."/>
            <person name="Boedeker C."/>
            <person name="Pinto D."/>
            <person name="Vollmers J."/>
            <person name="Rivas-Marin E."/>
            <person name="Kohn T."/>
            <person name="Peeters S.H."/>
            <person name="Heuer A."/>
            <person name="Rast P."/>
            <person name="Oberbeckmann S."/>
            <person name="Bunk B."/>
            <person name="Jeske O."/>
            <person name="Meyerdierks A."/>
            <person name="Storesund J.E."/>
            <person name="Kallscheuer N."/>
            <person name="Luecker S."/>
            <person name="Lage O.M."/>
            <person name="Pohl T."/>
            <person name="Merkel B.J."/>
            <person name="Hornburger P."/>
            <person name="Mueller R.-W."/>
            <person name="Bruemmer F."/>
            <person name="Labrenz M."/>
            <person name="Spormann A.M."/>
            <person name="Op Den Camp H."/>
            <person name="Overmann J."/>
            <person name="Amann R."/>
            <person name="Jetten M.S.M."/>
            <person name="Mascher T."/>
            <person name="Medema M.H."/>
            <person name="Devos D.P."/>
            <person name="Kaster A.-K."/>
            <person name="Ovreas L."/>
            <person name="Rohde M."/>
            <person name="Galperin M.Y."/>
            <person name="Jogler C."/>
        </authorList>
    </citation>
    <scope>NUCLEOTIDE SEQUENCE [LARGE SCALE GENOMIC DNA]</scope>
    <source>
        <strain evidence="8 9">CA13</strain>
    </source>
</reference>
<evidence type="ECO:0000313" key="9">
    <source>
        <dbReference type="Proteomes" id="UP000315010"/>
    </source>
</evidence>
<dbReference type="Gene3D" id="2.60.40.10">
    <property type="entry name" value="Immunoglobulins"/>
    <property type="match status" value="2"/>
</dbReference>
<evidence type="ECO:0000256" key="4">
    <source>
        <dbReference type="SAM" id="MobiDB-lite"/>
    </source>
</evidence>
<dbReference type="GO" id="GO:0005576">
    <property type="term" value="C:extracellular region"/>
    <property type="evidence" value="ECO:0007669"/>
    <property type="project" value="UniProtKB-SubCell"/>
</dbReference>
<keyword evidence="9" id="KW-1185">Reference proteome</keyword>
<dbReference type="InterPro" id="IPR013783">
    <property type="entry name" value="Ig-like_fold"/>
</dbReference>
<dbReference type="InterPro" id="IPR032260">
    <property type="entry name" value="DUF5060"/>
</dbReference>
<feature type="domain" description="Putative collagen-binding" evidence="5">
    <location>
        <begin position="692"/>
        <end position="771"/>
    </location>
</feature>
<dbReference type="InterPro" id="IPR055372">
    <property type="entry name" value="CBM96"/>
</dbReference>
<dbReference type="Pfam" id="PF24517">
    <property type="entry name" value="CBM96"/>
    <property type="match status" value="1"/>
</dbReference>
<dbReference type="Pfam" id="PF22352">
    <property type="entry name" value="K319L-like_PKD"/>
    <property type="match status" value="1"/>
</dbReference>
<proteinExistence type="predicted"/>
<dbReference type="Proteomes" id="UP000315010">
    <property type="component" value="Unassembled WGS sequence"/>
</dbReference>
<dbReference type="EMBL" id="SJPJ01000001">
    <property type="protein sequence ID" value="TWT82637.1"/>
    <property type="molecule type" value="Genomic_DNA"/>
</dbReference>
<keyword evidence="2" id="KW-0964">Secreted</keyword>
<dbReference type="InterPro" id="IPR024749">
    <property type="entry name" value="Collagen-bd_put"/>
</dbReference>
<gene>
    <name evidence="8" type="ORF">CA13_41000</name>
</gene>
<name>A0A5C5Z6D0_9BACT</name>
<feature type="region of interest" description="Disordered" evidence="4">
    <location>
        <begin position="1411"/>
        <end position="1430"/>
    </location>
</feature>
<evidence type="ECO:0008006" key="10">
    <source>
        <dbReference type="Google" id="ProtNLM"/>
    </source>
</evidence>
<evidence type="ECO:0000259" key="6">
    <source>
        <dbReference type="Pfam" id="PF16586"/>
    </source>
</evidence>
<evidence type="ECO:0000256" key="3">
    <source>
        <dbReference type="ARBA" id="ARBA00022729"/>
    </source>
</evidence>
<evidence type="ECO:0000313" key="8">
    <source>
        <dbReference type="EMBL" id="TWT82637.1"/>
    </source>
</evidence>
<evidence type="ECO:0000259" key="5">
    <source>
        <dbReference type="Pfam" id="PF12904"/>
    </source>
</evidence>
<dbReference type="Gene3D" id="2.60.120.260">
    <property type="entry name" value="Galactose-binding domain-like"/>
    <property type="match status" value="1"/>
</dbReference>
<dbReference type="Gene3D" id="2.60.120.1620">
    <property type="match status" value="1"/>
</dbReference>
<accession>A0A5C5Z6D0</accession>
<evidence type="ECO:0000256" key="2">
    <source>
        <dbReference type="ARBA" id="ARBA00022525"/>
    </source>
</evidence>